<comment type="caution">
    <text evidence="3">The sequence shown here is derived from an EMBL/GenBank/DDBJ whole genome shotgun (WGS) entry which is preliminary data.</text>
</comment>
<dbReference type="Proteomes" id="UP000770015">
    <property type="component" value="Unassembled WGS sequence"/>
</dbReference>
<evidence type="ECO:0000313" key="4">
    <source>
        <dbReference type="Proteomes" id="UP000770015"/>
    </source>
</evidence>
<evidence type="ECO:0000256" key="1">
    <source>
        <dbReference type="SAM" id="MobiDB-lite"/>
    </source>
</evidence>
<feature type="compositionally biased region" description="Low complexity" evidence="1">
    <location>
        <begin position="295"/>
        <end position="317"/>
    </location>
</feature>
<name>A0A9P8V591_9PEZI</name>
<dbReference type="AlphaFoldDB" id="A0A9P8V591"/>
<dbReference type="PANTHER" id="PTHR36182">
    <property type="entry name" value="PROTEIN, PUTATIVE (AFU_ORTHOLOGUE AFUA_6G10930)-RELATED"/>
    <property type="match status" value="1"/>
</dbReference>
<evidence type="ECO:0000256" key="2">
    <source>
        <dbReference type="SAM" id="SignalP"/>
    </source>
</evidence>
<keyword evidence="2" id="KW-0732">Signal</keyword>
<dbReference type="OrthoDB" id="2342176at2759"/>
<feature type="region of interest" description="Disordered" evidence="1">
    <location>
        <begin position="193"/>
        <end position="348"/>
    </location>
</feature>
<reference evidence="3" key="1">
    <citation type="journal article" date="2021" name="Nat. Commun.">
        <title>Genetic determinants of endophytism in the Arabidopsis root mycobiome.</title>
        <authorList>
            <person name="Mesny F."/>
            <person name="Miyauchi S."/>
            <person name="Thiergart T."/>
            <person name="Pickel B."/>
            <person name="Atanasova L."/>
            <person name="Karlsson M."/>
            <person name="Huettel B."/>
            <person name="Barry K.W."/>
            <person name="Haridas S."/>
            <person name="Chen C."/>
            <person name="Bauer D."/>
            <person name="Andreopoulos W."/>
            <person name="Pangilinan J."/>
            <person name="LaButti K."/>
            <person name="Riley R."/>
            <person name="Lipzen A."/>
            <person name="Clum A."/>
            <person name="Drula E."/>
            <person name="Henrissat B."/>
            <person name="Kohler A."/>
            <person name="Grigoriev I.V."/>
            <person name="Martin F.M."/>
            <person name="Hacquard S."/>
        </authorList>
    </citation>
    <scope>NUCLEOTIDE SEQUENCE</scope>
    <source>
        <strain evidence="3">MPI-SDFR-AT-0117</strain>
    </source>
</reference>
<sequence>MKFTFQLSAALAFAGLHTLVSAHMEMTFPPPLRSKANPFAAGDVDFDMTSPLSASGSNFPCKGYLNLLGTDAAQPVATFAGGQTYNMTIAGGAAHEGGSCQASLSFDSGKTFTVIKSIVGGCPLSGTSSFDFTVPADVPTATDAVFAWTWFNKVGNREMYMNCAVVSTQGGGASRRQTSTAFSSRPAMLAANIGNGCSTAEGTDVKFTNPGPDVTEESSNTSPPEGNCGGGGGGGNDNNNEGGNNGAVPSNGSPSTPTTVLSTSTPAPTAADPGVQPPTNTLPGGVFIPTRSEGVPVPTSTLRTVTTTPSVKPTVTSIGGGAGLSSTAPPASPTQSVPGNDTAGSQTPGAPCANEGEWNCIAGKQFQRCASGAWSTVIAMAAGTTCESGLSQNLVSIKRRSGARRMVMH</sequence>
<feature type="signal peptide" evidence="2">
    <location>
        <begin position="1"/>
        <end position="22"/>
    </location>
</feature>
<dbReference type="Gene3D" id="2.70.50.70">
    <property type="match status" value="1"/>
</dbReference>
<feature type="compositionally biased region" description="Low complexity" evidence="1">
    <location>
        <begin position="253"/>
        <end position="271"/>
    </location>
</feature>
<proteinExistence type="predicted"/>
<feature type="compositionally biased region" description="Gly residues" evidence="1">
    <location>
        <begin position="227"/>
        <end position="236"/>
    </location>
</feature>
<feature type="chain" id="PRO_5040254485" description="Spore coat protein SP96" evidence="2">
    <location>
        <begin position="23"/>
        <end position="409"/>
    </location>
</feature>
<dbReference type="EMBL" id="JAGSXJ010000024">
    <property type="protein sequence ID" value="KAH6676166.1"/>
    <property type="molecule type" value="Genomic_DNA"/>
</dbReference>
<keyword evidence="4" id="KW-1185">Reference proteome</keyword>
<dbReference type="PANTHER" id="PTHR36182:SF1">
    <property type="entry name" value="PROTEIN, PUTATIVE (AFU_ORTHOLOGUE AFUA_6G10930)-RELATED"/>
    <property type="match status" value="1"/>
</dbReference>
<organism evidence="3 4">
    <name type="scientific">Plectosphaerella plurivora</name>
    <dbReference type="NCBI Taxonomy" id="936078"/>
    <lineage>
        <taxon>Eukaryota</taxon>
        <taxon>Fungi</taxon>
        <taxon>Dikarya</taxon>
        <taxon>Ascomycota</taxon>
        <taxon>Pezizomycotina</taxon>
        <taxon>Sordariomycetes</taxon>
        <taxon>Hypocreomycetidae</taxon>
        <taxon>Glomerellales</taxon>
        <taxon>Plectosphaerellaceae</taxon>
        <taxon>Plectosphaerella</taxon>
    </lineage>
</organism>
<evidence type="ECO:0000313" key="3">
    <source>
        <dbReference type="EMBL" id="KAH6676166.1"/>
    </source>
</evidence>
<gene>
    <name evidence="3" type="ORF">F5X68DRAFT_39414</name>
</gene>
<evidence type="ECO:0008006" key="5">
    <source>
        <dbReference type="Google" id="ProtNLM"/>
    </source>
</evidence>
<protein>
    <recommendedName>
        <fullName evidence="5">Spore coat protein SP96</fullName>
    </recommendedName>
</protein>
<accession>A0A9P8V591</accession>
<feature type="compositionally biased region" description="Polar residues" evidence="1">
    <location>
        <begin position="335"/>
        <end position="348"/>
    </location>
</feature>